<evidence type="ECO:0000256" key="1">
    <source>
        <dbReference type="SAM" id="MobiDB-lite"/>
    </source>
</evidence>
<accession>A0A518CL74</accession>
<proteinExistence type="predicted"/>
<dbReference type="EMBL" id="CP036281">
    <property type="protein sequence ID" value="QDU79980.1"/>
    <property type="molecule type" value="Genomic_DNA"/>
</dbReference>
<reference evidence="3 4" key="1">
    <citation type="submission" date="2019-02" db="EMBL/GenBank/DDBJ databases">
        <title>Deep-cultivation of Planctomycetes and their phenomic and genomic characterization uncovers novel biology.</title>
        <authorList>
            <person name="Wiegand S."/>
            <person name="Jogler M."/>
            <person name="Boedeker C."/>
            <person name="Pinto D."/>
            <person name="Vollmers J."/>
            <person name="Rivas-Marin E."/>
            <person name="Kohn T."/>
            <person name="Peeters S.H."/>
            <person name="Heuer A."/>
            <person name="Rast P."/>
            <person name="Oberbeckmann S."/>
            <person name="Bunk B."/>
            <person name="Jeske O."/>
            <person name="Meyerdierks A."/>
            <person name="Storesund J.E."/>
            <person name="Kallscheuer N."/>
            <person name="Luecker S."/>
            <person name="Lage O.M."/>
            <person name="Pohl T."/>
            <person name="Merkel B.J."/>
            <person name="Hornburger P."/>
            <person name="Mueller R.-W."/>
            <person name="Bruemmer F."/>
            <person name="Labrenz M."/>
            <person name="Spormann A.M."/>
            <person name="Op den Camp H."/>
            <person name="Overmann J."/>
            <person name="Amann R."/>
            <person name="Jetten M.S.M."/>
            <person name="Mascher T."/>
            <person name="Medema M.H."/>
            <person name="Devos D.P."/>
            <person name="Kaster A.-K."/>
            <person name="Ovreas L."/>
            <person name="Rohde M."/>
            <person name="Galperin M.Y."/>
            <person name="Jogler C."/>
        </authorList>
    </citation>
    <scope>NUCLEOTIDE SEQUENCE [LARGE SCALE GENOMIC DNA]</scope>
    <source>
        <strain evidence="3 4">Pla110</strain>
    </source>
</reference>
<dbReference type="PANTHER" id="PTHR12110">
    <property type="entry name" value="HYDROXYPYRUVATE ISOMERASE"/>
    <property type="match status" value="1"/>
</dbReference>
<dbReference type="AlphaFoldDB" id="A0A518CL74"/>
<sequence length="320" mass="35448">MFNIRSFLSSPFQPESYSVSEPNPPGEIKSIDYRSREFNQPQPIHDESQLNRLAISQVYNHQCSLEQELAALKQANIQTVGLYRPRLAEFCDQQNLGLLLQFQMQVSSIAWAGGFTGSHGYSHDEAIADSCDVVQLASAAGASCVLVATGARYGHTRNHTNRLICDGLKQVSDFAGERNIELAVVPMVNSKAGRWTCLNSIDDAMQIILKCNRPNIGLGIDAGQLQNSEILLGHAESVAPHTKLVRMQVVCDADSSELVSPSSSDEDSSLPLEEILNQYTQHGYDGFFEFQLNTTNQWSLKEYREMLSGCRELFAQSVLI</sequence>
<feature type="compositionally biased region" description="Polar residues" evidence="1">
    <location>
        <begin position="1"/>
        <end position="21"/>
    </location>
</feature>
<dbReference type="InterPro" id="IPR050312">
    <property type="entry name" value="IolE/XylAMocC-like"/>
</dbReference>
<feature type="region of interest" description="Disordered" evidence="1">
    <location>
        <begin position="1"/>
        <end position="30"/>
    </location>
</feature>
<dbReference type="KEGG" id="plon:Pla110_17020"/>
<organism evidence="3 4">
    <name type="scientific">Polystyrenella longa</name>
    <dbReference type="NCBI Taxonomy" id="2528007"/>
    <lineage>
        <taxon>Bacteria</taxon>
        <taxon>Pseudomonadati</taxon>
        <taxon>Planctomycetota</taxon>
        <taxon>Planctomycetia</taxon>
        <taxon>Planctomycetales</taxon>
        <taxon>Planctomycetaceae</taxon>
        <taxon>Polystyrenella</taxon>
    </lineage>
</organism>
<dbReference type="InterPro" id="IPR013022">
    <property type="entry name" value="Xyl_isomerase-like_TIM-brl"/>
</dbReference>
<dbReference type="Proteomes" id="UP000317178">
    <property type="component" value="Chromosome"/>
</dbReference>
<dbReference type="InterPro" id="IPR036237">
    <property type="entry name" value="Xyl_isomerase-like_sf"/>
</dbReference>
<protein>
    <submittedName>
        <fullName evidence="3">Xylose isomerase-like TIM barrel</fullName>
    </submittedName>
</protein>
<dbReference type="SUPFAM" id="SSF51658">
    <property type="entry name" value="Xylose isomerase-like"/>
    <property type="match status" value="1"/>
</dbReference>
<feature type="domain" description="Xylose isomerase-like TIM barrel" evidence="2">
    <location>
        <begin position="97"/>
        <end position="296"/>
    </location>
</feature>
<evidence type="ECO:0000259" key="2">
    <source>
        <dbReference type="Pfam" id="PF01261"/>
    </source>
</evidence>
<evidence type="ECO:0000313" key="4">
    <source>
        <dbReference type="Proteomes" id="UP000317178"/>
    </source>
</evidence>
<gene>
    <name evidence="3" type="ORF">Pla110_17020</name>
</gene>
<name>A0A518CL74_9PLAN</name>
<keyword evidence="3" id="KW-0413">Isomerase</keyword>
<dbReference type="GO" id="GO:0016853">
    <property type="term" value="F:isomerase activity"/>
    <property type="evidence" value="ECO:0007669"/>
    <property type="project" value="UniProtKB-KW"/>
</dbReference>
<evidence type="ECO:0000313" key="3">
    <source>
        <dbReference type="EMBL" id="QDU79980.1"/>
    </source>
</evidence>
<dbReference type="Pfam" id="PF01261">
    <property type="entry name" value="AP_endonuc_2"/>
    <property type="match status" value="1"/>
</dbReference>
<dbReference type="Gene3D" id="3.20.20.150">
    <property type="entry name" value="Divalent-metal-dependent TIM barrel enzymes"/>
    <property type="match status" value="1"/>
</dbReference>
<keyword evidence="4" id="KW-1185">Reference proteome</keyword>